<dbReference type="AlphaFoldDB" id="A0A9W6M9I5"/>
<protein>
    <submittedName>
        <fullName evidence="1">Uncharacterized protein</fullName>
    </submittedName>
</protein>
<keyword evidence="2" id="KW-1185">Reference proteome</keyword>
<organism evidence="1 2">
    <name type="scientific">Microbacterium keratanolyticum</name>
    <dbReference type="NCBI Taxonomy" id="67574"/>
    <lineage>
        <taxon>Bacteria</taxon>
        <taxon>Bacillati</taxon>
        <taxon>Actinomycetota</taxon>
        <taxon>Actinomycetes</taxon>
        <taxon>Micrococcales</taxon>
        <taxon>Microbacteriaceae</taxon>
        <taxon>Microbacterium</taxon>
    </lineage>
</organism>
<dbReference type="RefSeq" id="WP_204937492.1">
    <property type="nucleotide sequence ID" value="NZ_BAAAUM010000002.1"/>
</dbReference>
<evidence type="ECO:0000313" key="2">
    <source>
        <dbReference type="Proteomes" id="UP001142325"/>
    </source>
</evidence>
<evidence type="ECO:0000313" key="1">
    <source>
        <dbReference type="EMBL" id="GLK02647.1"/>
    </source>
</evidence>
<proteinExistence type="predicted"/>
<dbReference type="EMBL" id="BSET01000002">
    <property type="protein sequence ID" value="GLK02647.1"/>
    <property type="molecule type" value="Genomic_DNA"/>
</dbReference>
<name>A0A9W6M9I5_9MICO</name>
<sequence length="207" mass="22651">MSLRDELIGAKPVAPEPRGYTLLVPPDWGRFGADNAGRDELLALLRARFQAVGRPDLYGQMHASVTQQWQRMRQRGGLELFMPVQPHAAEGSTPMSILTAPWITQGGSFADDVAQRAHVANGIETLDSGDGSVVFRWESERRGSDDFAGVITREISYVRPFPGEDPRRGILIMASIVHPGEEEAGAALTAFTALADSIVSTFVWRYA</sequence>
<comment type="caution">
    <text evidence="1">The sequence shown here is derived from an EMBL/GenBank/DDBJ whole genome shotgun (WGS) entry which is preliminary data.</text>
</comment>
<dbReference type="Proteomes" id="UP001142325">
    <property type="component" value="Unassembled WGS sequence"/>
</dbReference>
<reference evidence="1" key="2">
    <citation type="submission" date="2023-01" db="EMBL/GenBank/DDBJ databases">
        <authorList>
            <person name="Sun Q."/>
            <person name="Evtushenko L."/>
        </authorList>
    </citation>
    <scope>NUCLEOTIDE SEQUENCE</scope>
    <source>
        <strain evidence="1">VKM Ac-1958</strain>
    </source>
</reference>
<gene>
    <name evidence="1" type="ORF">GCM10017596_23620</name>
</gene>
<accession>A0A9W6M9I5</accession>
<reference evidence="1" key="1">
    <citation type="journal article" date="2014" name="Int. J. Syst. Evol. Microbiol.">
        <title>Complete genome sequence of Corynebacterium casei LMG S-19264T (=DSM 44701T), isolated from a smear-ripened cheese.</title>
        <authorList>
            <consortium name="US DOE Joint Genome Institute (JGI-PGF)"/>
            <person name="Walter F."/>
            <person name="Albersmeier A."/>
            <person name="Kalinowski J."/>
            <person name="Ruckert C."/>
        </authorList>
    </citation>
    <scope>NUCLEOTIDE SEQUENCE</scope>
    <source>
        <strain evidence="1">VKM Ac-1958</strain>
    </source>
</reference>